<gene>
    <name evidence="6" type="ORF">BF93_13120</name>
</gene>
<dbReference type="SUPFAM" id="SSF46689">
    <property type="entry name" value="Homeodomain-like"/>
    <property type="match status" value="2"/>
</dbReference>
<evidence type="ECO:0000256" key="4">
    <source>
        <dbReference type="ARBA" id="ARBA00023163"/>
    </source>
</evidence>
<dbReference type="SMART" id="SM00342">
    <property type="entry name" value="HTH_ARAC"/>
    <property type="match status" value="1"/>
</dbReference>
<keyword evidence="3" id="KW-0010">Activator</keyword>
<dbReference type="PROSITE" id="PS01124">
    <property type="entry name" value="HTH_ARAC_FAMILY_2"/>
    <property type="match status" value="1"/>
</dbReference>
<dbReference type="InterPro" id="IPR020449">
    <property type="entry name" value="Tscrpt_reg_AraC-type_HTH"/>
</dbReference>
<keyword evidence="1" id="KW-0805">Transcription regulation</keyword>
<keyword evidence="7" id="KW-1185">Reference proteome</keyword>
<dbReference type="PRINTS" id="PR00032">
    <property type="entry name" value="HTHARAC"/>
</dbReference>
<comment type="caution">
    <text evidence="6">The sequence shown here is derived from an EMBL/GenBank/DDBJ whole genome shotgun (WGS) entry which is preliminary data.</text>
</comment>
<dbReference type="EMBL" id="JDYK01000033">
    <property type="protein sequence ID" value="EWS79544.1"/>
    <property type="molecule type" value="Genomic_DNA"/>
</dbReference>
<dbReference type="InterPro" id="IPR037923">
    <property type="entry name" value="HTH-like"/>
</dbReference>
<dbReference type="Pfam" id="PF02311">
    <property type="entry name" value="AraC_binding"/>
    <property type="match status" value="1"/>
</dbReference>
<dbReference type="PROSITE" id="PS00041">
    <property type="entry name" value="HTH_ARAC_FAMILY_1"/>
    <property type="match status" value="1"/>
</dbReference>
<evidence type="ECO:0000256" key="2">
    <source>
        <dbReference type="ARBA" id="ARBA00023125"/>
    </source>
</evidence>
<dbReference type="STRING" id="396014.BF93_13120"/>
<reference evidence="6 7" key="1">
    <citation type="submission" date="2014-02" db="EMBL/GenBank/DDBJ databases">
        <title>Genome sequence of Brachybacterium phenoliresistens strain W13A50.</title>
        <authorList>
            <person name="Wang X."/>
        </authorList>
    </citation>
    <scope>NUCLEOTIDE SEQUENCE [LARGE SCALE GENOMIC DNA]</scope>
    <source>
        <strain evidence="6 7">W13A50</strain>
    </source>
</reference>
<evidence type="ECO:0000313" key="7">
    <source>
        <dbReference type="Proteomes" id="UP000023067"/>
    </source>
</evidence>
<name>Z9JN22_9MICO</name>
<dbReference type="Proteomes" id="UP000023067">
    <property type="component" value="Unassembled WGS sequence"/>
</dbReference>
<protein>
    <submittedName>
        <fullName evidence="6">AraC family transcriptional regulator</fullName>
    </submittedName>
</protein>
<dbReference type="InterPro" id="IPR018060">
    <property type="entry name" value="HTH_AraC"/>
</dbReference>
<dbReference type="HOGENOM" id="CLU_000445_88_6_11"/>
<dbReference type="InterPro" id="IPR009057">
    <property type="entry name" value="Homeodomain-like_sf"/>
</dbReference>
<dbReference type="AlphaFoldDB" id="Z9JN22"/>
<organism evidence="6 7">
    <name type="scientific">Brachybacterium phenoliresistens</name>
    <dbReference type="NCBI Taxonomy" id="396014"/>
    <lineage>
        <taxon>Bacteria</taxon>
        <taxon>Bacillati</taxon>
        <taxon>Actinomycetota</taxon>
        <taxon>Actinomycetes</taxon>
        <taxon>Micrococcales</taxon>
        <taxon>Dermabacteraceae</taxon>
        <taxon>Brachybacterium</taxon>
    </lineage>
</organism>
<proteinExistence type="predicted"/>
<accession>Z9JN22</accession>
<dbReference type="Gene3D" id="1.10.10.60">
    <property type="entry name" value="Homeodomain-like"/>
    <property type="match status" value="2"/>
</dbReference>
<evidence type="ECO:0000256" key="3">
    <source>
        <dbReference type="ARBA" id="ARBA00023159"/>
    </source>
</evidence>
<dbReference type="GO" id="GO:0003700">
    <property type="term" value="F:DNA-binding transcription factor activity"/>
    <property type="evidence" value="ECO:0007669"/>
    <property type="project" value="InterPro"/>
</dbReference>
<keyword evidence="2" id="KW-0238">DNA-binding</keyword>
<dbReference type="InterPro" id="IPR003313">
    <property type="entry name" value="AraC-bd"/>
</dbReference>
<keyword evidence="4" id="KW-0804">Transcription</keyword>
<evidence type="ECO:0000259" key="5">
    <source>
        <dbReference type="PROSITE" id="PS01124"/>
    </source>
</evidence>
<sequence>MPSRQQSVRLGYDGPLTAGAITEGWSYRTVRPGGTDDWLMIQTIEGAGRFGTVDAAAVAAGAGTVVLIPPGTPQDYGTDPAVGRWALRFVHVRAPSAWSPLLRWPEAGAGVRMLVPEGEAAVEIAAHLDAVVRWSRSGWSHGTDLALNALHAALLWAEAINPEHGQVDPRIRAVVDAIERDHRRPWSVAEMAAQARLSPSRFAHLFAAEVGTTPAAFVEGRRMDLARQLLTVTQLPVAEVAAEVGFEDPFYFSQRFRRAVGVSPREHRRRHAP</sequence>
<evidence type="ECO:0000313" key="6">
    <source>
        <dbReference type="EMBL" id="EWS79544.1"/>
    </source>
</evidence>
<dbReference type="SUPFAM" id="SSF51215">
    <property type="entry name" value="Regulatory protein AraC"/>
    <property type="match status" value="1"/>
</dbReference>
<dbReference type="PATRIC" id="fig|396014.3.peg.3662"/>
<dbReference type="OrthoDB" id="3186094at2"/>
<dbReference type="InterPro" id="IPR018062">
    <property type="entry name" value="HTH_AraC-typ_CS"/>
</dbReference>
<evidence type="ECO:0000256" key="1">
    <source>
        <dbReference type="ARBA" id="ARBA00023015"/>
    </source>
</evidence>
<dbReference type="PANTHER" id="PTHR46796:SF6">
    <property type="entry name" value="ARAC SUBFAMILY"/>
    <property type="match status" value="1"/>
</dbReference>
<dbReference type="Gene3D" id="2.60.120.280">
    <property type="entry name" value="Regulatory protein AraC"/>
    <property type="match status" value="1"/>
</dbReference>
<dbReference type="PANTHER" id="PTHR46796">
    <property type="entry name" value="HTH-TYPE TRANSCRIPTIONAL ACTIVATOR RHAS-RELATED"/>
    <property type="match status" value="1"/>
</dbReference>
<dbReference type="RefSeq" id="WP_051487202.1">
    <property type="nucleotide sequence ID" value="NZ_KK070015.1"/>
</dbReference>
<dbReference type="GO" id="GO:0043565">
    <property type="term" value="F:sequence-specific DNA binding"/>
    <property type="evidence" value="ECO:0007669"/>
    <property type="project" value="InterPro"/>
</dbReference>
<dbReference type="eggNOG" id="COG4977">
    <property type="taxonomic scope" value="Bacteria"/>
</dbReference>
<feature type="domain" description="HTH araC/xylS-type" evidence="5">
    <location>
        <begin position="172"/>
        <end position="270"/>
    </location>
</feature>
<dbReference type="Pfam" id="PF12833">
    <property type="entry name" value="HTH_18"/>
    <property type="match status" value="1"/>
</dbReference>
<dbReference type="InterPro" id="IPR050204">
    <property type="entry name" value="AraC_XylS_family_regulators"/>
</dbReference>